<sequence>MLASSLSFSFSLGESCAAPRRSSSEIGRRAVGEAGAVCSSPPRMQPQHQPRPGELRAPQAALGKSAAATTSVSSPQQSTGSPPRHLRGTLRFETPVSQLSVHPSADAASAGSTAESLHPRGKLVMVPPHLVGRKVIVPYPVAPADPRAPLAQQAKKYVVSFANVKQDAPGQPRPGRSGPLEHAPGTHDGVSLRLVAASPAASVQLAQASSVRTQHPTFVAESAAISPPSFIGGGKKHKSSGGLWKEITSLFKHHMGKEEQPVERAPLRTSGARDGAAPMMQRPGAGAAEASRTAAAAPTQNLQQNTANQAAGGRASPQETPRQQQQYNRQQMQSKQHSPSLASVSDEGQATAQQSGDRSGLSALPALPVGARSNTPLLEVTTQRAAPVDPAITPLVVSPTVYLRNEAGEAGIAPSSSVQVTKEGERGQRQSQQARRAALFPSFAIVDSDEDSLALADSGKSQKEPEATMQAVVVGQVEAEASQGQGQGRGPLSSVSVLSPPSRLLTDQGKNEGTGAQTASTRPQASSGSLTTPEVSQLQMVMKKSLDTLTMREARTPVRRSSTRGGETVARHPSIDTFQGKEETDTNPQKETLQQSAMAVSSGTQSPQITKIGSDVQNDETLQSGRYQKPCSSSSLSTAFASSSLGHHAAARRQEGRQKENRAGHGGGLHKRTCKTPPSSEDPSPPVGSRKLSRNTDKAGDTNNDDTNEDAAIGAHDNRRRHRSDRRGTEKDAGREGRKLLSPPSSSSVHSPIFHTRDVYQLYQELKRQQHKLQCDRFSRWRAHNIVSPDRHSRKSGRIGGHSLAQPKDSRPPWRSSSFHLGSRPPPSPLLRPLGCIGFGGGYRQPVDGEALDCKDGYKASHASRGQCSPYRSLQPPRLVSAQRAETPCTQRRRWSHQSEPREYSPSHPYEVVSFFPPYTFDEPRRSSASVNARVCDHRTTKDGPVSYGGDNSPARVYPDLDGHGEKATDAYGGAQAQALSHTSKGKNDGKIPQSPLPRNPKQQPQRGCRRRPASVTPPRPVSTRQQRDRPRGMSNGGTASPPSRRPQTRSVVKNLTVRRLHRCCSEGGIAGGDQFRTTGWSANMANTGQWLDEVVGASLGKGRGDSAAARTSAGRLPVPVVDLRRDFKPRLDSPLNTREAFGGPHHRVQCGVNYSASIKPSGAHRKGDGVRPQGAVSPQCGNHTVSTSFRRSPGNAAVTTSCSPQRHIVDVPPFPPLKMYSSFQVKEPDRPSAWAVGPERSNLLADSPTARRRMVKRTHSVDKYVTPATSDGGHPAAEDATAGTRGECVVLVEEMRLDEQRRPYVVIREVPCGAAAVEAQKTSVNRLSTPRPVYVRRDNGAPS</sequence>
<evidence type="ECO:0000256" key="1">
    <source>
        <dbReference type="SAM" id="MobiDB-lite"/>
    </source>
</evidence>
<evidence type="ECO:0000313" key="3">
    <source>
        <dbReference type="Proteomes" id="UP000031737"/>
    </source>
</evidence>
<keyword evidence="3" id="KW-1185">Reference proteome</keyword>
<evidence type="ECO:0000313" key="2">
    <source>
        <dbReference type="EMBL" id="ESL05873.1"/>
    </source>
</evidence>
<feature type="region of interest" description="Disordered" evidence="1">
    <location>
        <begin position="480"/>
        <end position="753"/>
    </location>
</feature>
<feature type="region of interest" description="Disordered" evidence="1">
    <location>
        <begin position="165"/>
        <end position="187"/>
    </location>
</feature>
<feature type="compositionally biased region" description="Basic and acidic residues" evidence="1">
    <location>
        <begin position="726"/>
        <end position="739"/>
    </location>
</feature>
<feature type="compositionally biased region" description="Polar residues" evidence="1">
    <location>
        <begin position="514"/>
        <end position="539"/>
    </location>
</feature>
<feature type="region of interest" description="Disordered" evidence="1">
    <location>
        <begin position="862"/>
        <end position="907"/>
    </location>
</feature>
<feature type="compositionally biased region" description="Low complexity" evidence="1">
    <location>
        <begin position="742"/>
        <end position="752"/>
    </location>
</feature>
<feature type="compositionally biased region" description="Polar residues" evidence="1">
    <location>
        <begin position="586"/>
        <end position="626"/>
    </location>
</feature>
<feature type="compositionally biased region" description="Low complexity" evidence="1">
    <location>
        <begin position="1"/>
        <end position="12"/>
    </location>
</feature>
<feature type="compositionally biased region" description="Low complexity" evidence="1">
    <location>
        <begin position="41"/>
        <end position="52"/>
    </location>
</feature>
<feature type="compositionally biased region" description="Basic and acidic residues" evidence="1">
    <location>
        <begin position="256"/>
        <end position="266"/>
    </location>
</feature>
<accession>A0A061ISK2</accession>
<dbReference type="EMBL" id="AUPL01006462">
    <property type="protein sequence ID" value="ESL05873.1"/>
    <property type="molecule type" value="Genomic_DNA"/>
</dbReference>
<feature type="region of interest" description="Disordered" evidence="1">
    <location>
        <begin position="413"/>
        <end position="436"/>
    </location>
</feature>
<feature type="compositionally biased region" description="Low complexity" evidence="1">
    <location>
        <begin position="632"/>
        <end position="645"/>
    </location>
</feature>
<feature type="compositionally biased region" description="Polar residues" evidence="1">
    <location>
        <begin position="1180"/>
        <end position="1191"/>
    </location>
</feature>
<proteinExistence type="predicted"/>
<feature type="region of interest" description="Disordered" evidence="1">
    <location>
        <begin position="1160"/>
        <end position="1202"/>
    </location>
</feature>
<dbReference type="OrthoDB" id="249905at2759"/>
<dbReference type="VEuPathDB" id="TriTrypDB:TRSC58_06462"/>
<feature type="compositionally biased region" description="Polar residues" evidence="1">
    <location>
        <begin position="337"/>
        <end position="357"/>
    </location>
</feature>
<name>A0A061ISK2_TRYRA</name>
<feature type="compositionally biased region" description="Low complexity" evidence="1">
    <location>
        <begin position="490"/>
        <end position="505"/>
    </location>
</feature>
<feature type="compositionally biased region" description="Low complexity" evidence="1">
    <location>
        <begin position="318"/>
        <end position="336"/>
    </location>
</feature>
<feature type="compositionally biased region" description="Basic and acidic residues" evidence="1">
    <location>
        <begin position="652"/>
        <end position="663"/>
    </location>
</feature>
<feature type="region of interest" description="Disordered" evidence="1">
    <location>
        <begin position="1324"/>
        <end position="1344"/>
    </location>
</feature>
<feature type="compositionally biased region" description="Basic and acidic residues" evidence="1">
    <location>
        <begin position="544"/>
        <end position="556"/>
    </location>
</feature>
<feature type="region of interest" description="Disordered" evidence="1">
    <location>
        <begin position="1"/>
        <end position="88"/>
    </location>
</feature>
<comment type="caution">
    <text evidence="2">The sequence shown here is derived from an EMBL/GenBank/DDBJ whole genome shotgun (WGS) entry which is preliminary data.</text>
</comment>
<feature type="region of interest" description="Disordered" evidence="1">
    <location>
        <begin position="101"/>
        <end position="120"/>
    </location>
</feature>
<protein>
    <submittedName>
        <fullName evidence="2">Uncharacterized protein</fullName>
    </submittedName>
</protein>
<reference evidence="2 3" key="1">
    <citation type="submission" date="2013-07" db="EMBL/GenBank/DDBJ databases">
        <authorList>
            <person name="Stoco P.H."/>
            <person name="Wagner G."/>
            <person name="Gerber A."/>
            <person name="Zaha A."/>
            <person name="Thompson C."/>
            <person name="Bartholomeu D.C."/>
            <person name="Luckemeyer D.D."/>
            <person name="Bahia D."/>
            <person name="Loreto E."/>
            <person name="Prestes E.B."/>
            <person name="Lima F.M."/>
            <person name="Rodrigues-Luiz G."/>
            <person name="Vallejo G.A."/>
            <person name="Filho J.F."/>
            <person name="Monteiro K.M."/>
            <person name="Tyler K.M."/>
            <person name="de Almeida L.G."/>
            <person name="Ortiz M.F."/>
            <person name="Siervo M.A."/>
            <person name="de Moraes M.H."/>
            <person name="Cunha O.L."/>
            <person name="Mendonca-Neto R."/>
            <person name="Silva R."/>
            <person name="Teixeira S.M."/>
            <person name="Murta S.M."/>
            <person name="Sincero T.C."/>
            <person name="Mendes T.A."/>
            <person name="Urmenyi T.P."/>
            <person name="Silva V.G."/>
            <person name="da Rocha W.D."/>
            <person name="Andersson B."/>
            <person name="Romanha A.J."/>
            <person name="Steindel M."/>
            <person name="de Vasconcelos A.T."/>
            <person name="Grisard E.C."/>
        </authorList>
    </citation>
    <scope>NUCLEOTIDE SEQUENCE [LARGE SCALE GENOMIC DNA]</scope>
    <source>
        <strain evidence="2 3">SC58</strain>
    </source>
</reference>
<feature type="compositionally biased region" description="Polar residues" evidence="1">
    <location>
        <begin position="67"/>
        <end position="81"/>
    </location>
</feature>
<feature type="compositionally biased region" description="Basic and acidic residues" evidence="1">
    <location>
        <begin position="22"/>
        <end position="31"/>
    </location>
</feature>
<feature type="compositionally biased region" description="Basic and acidic residues" evidence="1">
    <location>
        <begin position="569"/>
        <end position="584"/>
    </location>
</feature>
<feature type="region of interest" description="Disordered" evidence="1">
    <location>
        <begin position="922"/>
        <end position="1055"/>
    </location>
</feature>
<gene>
    <name evidence="2" type="ORF">TRSC58_06462</name>
</gene>
<dbReference type="Proteomes" id="UP000031737">
    <property type="component" value="Unassembled WGS sequence"/>
</dbReference>
<feature type="compositionally biased region" description="Basic and acidic residues" evidence="1">
    <location>
        <begin position="959"/>
        <end position="969"/>
    </location>
</feature>
<feature type="compositionally biased region" description="Low complexity" evidence="1">
    <location>
        <begin position="285"/>
        <end position="311"/>
    </location>
</feature>
<feature type="region of interest" description="Disordered" evidence="1">
    <location>
        <begin position="786"/>
        <end position="826"/>
    </location>
</feature>
<organism evidence="2 3">
    <name type="scientific">Trypanosoma rangeli SC58</name>
    <dbReference type="NCBI Taxonomy" id="429131"/>
    <lineage>
        <taxon>Eukaryota</taxon>
        <taxon>Discoba</taxon>
        <taxon>Euglenozoa</taxon>
        <taxon>Kinetoplastea</taxon>
        <taxon>Metakinetoplastina</taxon>
        <taxon>Trypanosomatida</taxon>
        <taxon>Trypanosomatidae</taxon>
        <taxon>Trypanosoma</taxon>
        <taxon>Herpetosoma</taxon>
    </lineage>
</organism>
<feature type="region of interest" description="Disordered" evidence="1">
    <location>
        <begin position="255"/>
        <end position="368"/>
    </location>
</feature>